<evidence type="ECO:0000259" key="6">
    <source>
        <dbReference type="PROSITE" id="PS51007"/>
    </source>
</evidence>
<dbReference type="Proteomes" id="UP001170717">
    <property type="component" value="Unassembled WGS sequence"/>
</dbReference>
<dbReference type="Pfam" id="PF13442">
    <property type="entry name" value="Cytochrome_CBB3"/>
    <property type="match status" value="1"/>
</dbReference>
<reference evidence="8" key="2">
    <citation type="submission" date="2023-07" db="EMBL/GenBank/DDBJ databases">
        <title>Genome content predicts the carbon catabolic preferences of heterotrophic bacteria.</title>
        <authorList>
            <person name="Gralka M."/>
        </authorList>
    </citation>
    <scope>NUCLEOTIDE SEQUENCE</scope>
    <source>
        <strain evidence="8">F2M12</strain>
    </source>
</reference>
<evidence type="ECO:0000313" key="9">
    <source>
        <dbReference type="Proteomes" id="UP000056750"/>
    </source>
</evidence>
<keyword evidence="5" id="KW-0732">Signal</keyword>
<keyword evidence="9" id="KW-1185">Reference proteome</keyword>
<feature type="domain" description="Cytochrome c" evidence="6">
    <location>
        <begin position="36"/>
        <end position="115"/>
    </location>
</feature>
<evidence type="ECO:0000313" key="8">
    <source>
        <dbReference type="EMBL" id="MDO6576534.1"/>
    </source>
</evidence>
<dbReference type="InterPro" id="IPR036909">
    <property type="entry name" value="Cyt_c-like_dom_sf"/>
</dbReference>
<sequence length="445" mass="49819">MKKLTYAMTVLVVTMVFSVNGNELDTTLRLKSQDVKVTQQGQKLFEQICASCHAKDLSGGTGFNLKDGEWVHGSAPSQILSNVKTGFLNAGMPGFEQVFDATQIEAIVAYVLSKREGWDNLTYKLYQLNGADDTDVTADKLIKSGELAKGLADFAIPEVQHYFIEFEGDFYAPKDLDTQVWLQWGFPHELKVYINHKQVTKGGTAWFPTWRLERGKQHLKVTYRSGDTKPNQRDLILIGTNLDLTVKLFPLSSKAKNIVEEKKFELKASDHILIQRKRILDLPPSTISVGFPTKVNYGFNTKTCAVVGLWQGDMLNVGPNIAGRGEDPSLPLGEWVFHAPEQLQHVNEEHKCHYKGYRLENGNPVFSYTLGGQQYALSVETKSSNTLNFIYSITGNQPIKLKIPETSNWQWTHGLQPIERQSALLTPKQNGRVVVTATATATVKE</sequence>
<evidence type="ECO:0000256" key="2">
    <source>
        <dbReference type="ARBA" id="ARBA00022723"/>
    </source>
</evidence>
<evidence type="ECO:0000256" key="5">
    <source>
        <dbReference type="SAM" id="SignalP"/>
    </source>
</evidence>
<keyword evidence="3 4" id="KW-0408">Iron</keyword>
<dbReference type="PANTHER" id="PTHR35008:SF8">
    <property type="entry name" value="ALCOHOL DEHYDROGENASE CYTOCHROME C SUBUNIT"/>
    <property type="match status" value="1"/>
</dbReference>
<name>A0AAW7YZ92_9ALTE</name>
<dbReference type="KEGG" id="asq:AVL57_04335"/>
<feature type="signal peptide" evidence="5">
    <location>
        <begin position="1"/>
        <end position="21"/>
    </location>
</feature>
<evidence type="ECO:0000256" key="1">
    <source>
        <dbReference type="ARBA" id="ARBA00022617"/>
    </source>
</evidence>
<dbReference type="EMBL" id="CP013926">
    <property type="protein sequence ID" value="AMJ73270.1"/>
    <property type="molecule type" value="Genomic_DNA"/>
</dbReference>
<dbReference type="GO" id="GO:0020037">
    <property type="term" value="F:heme binding"/>
    <property type="evidence" value="ECO:0007669"/>
    <property type="project" value="InterPro"/>
</dbReference>
<gene>
    <name evidence="7" type="ORF">AVL57_04335</name>
    <name evidence="8" type="ORF">Q4527_03990</name>
</gene>
<dbReference type="InterPro" id="IPR051459">
    <property type="entry name" value="Cytochrome_c-type_DH"/>
</dbReference>
<reference evidence="7 9" key="1">
    <citation type="submission" date="2015-12" db="EMBL/GenBank/DDBJ databases">
        <title>Intraspecies pangenome expansion in the marine bacterium Alteromonas.</title>
        <authorList>
            <person name="Lopez-Perez M."/>
            <person name="Rodriguez-Valera F."/>
        </authorList>
    </citation>
    <scope>NUCLEOTIDE SEQUENCE [LARGE SCALE GENOMIC DNA]</scope>
    <source>
        <strain evidence="7 9">LMG 21861</strain>
    </source>
</reference>
<keyword evidence="2 4" id="KW-0479">Metal-binding</keyword>
<dbReference type="InterPro" id="IPR009056">
    <property type="entry name" value="Cyt_c-like_dom"/>
</dbReference>
<evidence type="ECO:0000256" key="4">
    <source>
        <dbReference type="PROSITE-ProRule" id="PRU00433"/>
    </source>
</evidence>
<dbReference type="Proteomes" id="UP000056750">
    <property type="component" value="Chromosome"/>
</dbReference>
<dbReference type="EMBL" id="JAUOQI010000002">
    <property type="protein sequence ID" value="MDO6576534.1"/>
    <property type="molecule type" value="Genomic_DNA"/>
</dbReference>
<dbReference type="GO" id="GO:0009055">
    <property type="term" value="F:electron transfer activity"/>
    <property type="evidence" value="ECO:0007669"/>
    <property type="project" value="InterPro"/>
</dbReference>
<feature type="chain" id="PRO_5043375785" evidence="5">
    <location>
        <begin position="22"/>
        <end position="445"/>
    </location>
</feature>
<keyword evidence="1 4" id="KW-0349">Heme</keyword>
<proteinExistence type="predicted"/>
<organism evidence="8 10">
    <name type="scientific">Alteromonas stellipolaris</name>
    <dbReference type="NCBI Taxonomy" id="233316"/>
    <lineage>
        <taxon>Bacteria</taxon>
        <taxon>Pseudomonadati</taxon>
        <taxon>Pseudomonadota</taxon>
        <taxon>Gammaproteobacteria</taxon>
        <taxon>Alteromonadales</taxon>
        <taxon>Alteromonadaceae</taxon>
        <taxon>Alteromonas/Salinimonas group</taxon>
        <taxon>Alteromonas</taxon>
    </lineage>
</organism>
<protein>
    <submittedName>
        <fullName evidence="8">Cytochrome c</fullName>
    </submittedName>
</protein>
<accession>A0AAW7YZ92</accession>
<evidence type="ECO:0000313" key="10">
    <source>
        <dbReference type="Proteomes" id="UP001170717"/>
    </source>
</evidence>
<dbReference type="Gene3D" id="1.10.760.10">
    <property type="entry name" value="Cytochrome c-like domain"/>
    <property type="match status" value="1"/>
</dbReference>
<dbReference type="SUPFAM" id="SSF46626">
    <property type="entry name" value="Cytochrome c"/>
    <property type="match status" value="1"/>
</dbReference>
<dbReference type="PROSITE" id="PS51007">
    <property type="entry name" value="CYTC"/>
    <property type="match status" value="1"/>
</dbReference>
<dbReference type="PANTHER" id="PTHR35008">
    <property type="entry name" value="BLL4482 PROTEIN-RELATED"/>
    <property type="match status" value="1"/>
</dbReference>
<evidence type="ECO:0000256" key="3">
    <source>
        <dbReference type="ARBA" id="ARBA00023004"/>
    </source>
</evidence>
<dbReference type="RefSeq" id="WP_061093571.1">
    <property type="nucleotide sequence ID" value="NZ_CAXIBE010000008.1"/>
</dbReference>
<dbReference type="AlphaFoldDB" id="A0AAW7YZ92"/>
<dbReference type="GO" id="GO:0046872">
    <property type="term" value="F:metal ion binding"/>
    <property type="evidence" value="ECO:0007669"/>
    <property type="project" value="UniProtKB-KW"/>
</dbReference>
<evidence type="ECO:0000313" key="7">
    <source>
        <dbReference type="EMBL" id="AMJ73270.1"/>
    </source>
</evidence>